<gene>
    <name evidence="3" type="ORF">D3218_07195</name>
</gene>
<accession>A0A3A1WL95</accession>
<evidence type="ECO:0000313" key="4">
    <source>
        <dbReference type="Proteomes" id="UP000265750"/>
    </source>
</evidence>
<protein>
    <submittedName>
        <fullName evidence="3">Uncharacterized protein</fullName>
    </submittedName>
</protein>
<feature type="region of interest" description="Disordered" evidence="1">
    <location>
        <begin position="75"/>
        <end position="102"/>
    </location>
</feature>
<feature type="signal peptide" evidence="2">
    <location>
        <begin position="1"/>
        <end position="22"/>
    </location>
</feature>
<feature type="chain" id="PRO_5017266219" evidence="2">
    <location>
        <begin position="23"/>
        <end position="102"/>
    </location>
</feature>
<evidence type="ECO:0000256" key="2">
    <source>
        <dbReference type="SAM" id="SignalP"/>
    </source>
</evidence>
<reference evidence="4" key="1">
    <citation type="submission" date="2018-09" db="EMBL/GenBank/DDBJ databases">
        <authorList>
            <person name="Tuo L."/>
        </authorList>
    </citation>
    <scope>NUCLEOTIDE SEQUENCE [LARGE SCALE GENOMIC DNA]</scope>
    <source>
        <strain evidence="4">M2BS4Y-1</strain>
    </source>
</reference>
<keyword evidence="2" id="KW-0732">Signal</keyword>
<keyword evidence="4" id="KW-1185">Reference proteome</keyword>
<evidence type="ECO:0000313" key="3">
    <source>
        <dbReference type="EMBL" id="RIY02078.1"/>
    </source>
</evidence>
<dbReference type="RefSeq" id="WP_119539215.1">
    <property type="nucleotide sequence ID" value="NZ_QYRN01000003.1"/>
</dbReference>
<dbReference type="OrthoDB" id="7916645at2"/>
<dbReference type="EMBL" id="QYRN01000003">
    <property type="protein sequence ID" value="RIY02078.1"/>
    <property type="molecule type" value="Genomic_DNA"/>
</dbReference>
<name>A0A3A1WL95_9HYPH</name>
<comment type="caution">
    <text evidence="3">The sequence shown here is derived from an EMBL/GenBank/DDBJ whole genome shotgun (WGS) entry which is preliminary data.</text>
</comment>
<dbReference type="Proteomes" id="UP000265750">
    <property type="component" value="Unassembled WGS sequence"/>
</dbReference>
<evidence type="ECO:0000256" key="1">
    <source>
        <dbReference type="SAM" id="MobiDB-lite"/>
    </source>
</evidence>
<organism evidence="3 4">
    <name type="scientific">Aureimonas flava</name>
    <dbReference type="NCBI Taxonomy" id="2320271"/>
    <lineage>
        <taxon>Bacteria</taxon>
        <taxon>Pseudomonadati</taxon>
        <taxon>Pseudomonadota</taxon>
        <taxon>Alphaproteobacteria</taxon>
        <taxon>Hyphomicrobiales</taxon>
        <taxon>Aurantimonadaceae</taxon>
        <taxon>Aureimonas</taxon>
    </lineage>
</organism>
<dbReference type="AlphaFoldDB" id="A0A3A1WL95"/>
<sequence>MKECLYASVGLALVFAALPAFANDPREAGTILSPREREQVVREVVLPDGRVVLQTDNYGFPAAFGFGDATGKASSVPLVDGRTPSVEASTPSGGLVPGQEPE</sequence>
<proteinExistence type="predicted"/>